<comment type="caution">
    <text evidence="2">The sequence shown here is derived from an EMBL/GenBank/DDBJ whole genome shotgun (WGS) entry which is preliminary data.</text>
</comment>
<proteinExistence type="predicted"/>
<dbReference type="Proteomes" id="UP001189429">
    <property type="component" value="Unassembled WGS sequence"/>
</dbReference>
<keyword evidence="1" id="KW-0175">Coiled coil</keyword>
<gene>
    <name evidence="2" type="ORF">PCOR1329_LOCUS55718</name>
</gene>
<sequence>MRRERLPRLRSEVSWAASLRGCCGEAAQAELDKLEGDTAALVAEERARALQQEARALEEARAAAAAAARRAAPQRFGLQQSQSLTDLRPKAGVGDATLPRPDSAAVQRRIVREAMTMLRKWQSHSEVAYALCDCLLRMGVFEAAAAASAACLTRGGPWASLSPEGAPGGWGGGVGLARSCLSVASGSSASVLGGLPLLAGVAVGLDRGWEVVLTQGSHVAVVHRGVVVVRRQGACRLSETISVAELAQSVQNQRLWRPSHRRGCDGWEVWPLYSMHLPAAGGGPPHFCSNHSLMLVRAVADVTDWLQHLHLHPRPRLSFTRSQLAAPSGRSSRRACQPARVISLSVQNVRQLMNDQSSALLFDWRAPGRGPNFAALVGKPLERPLVPSSTQLHPHRLYLTSLLYSPPEPHCPSGVSCCSVQHGVAPSMPWA</sequence>
<evidence type="ECO:0000256" key="1">
    <source>
        <dbReference type="SAM" id="Coils"/>
    </source>
</evidence>
<evidence type="ECO:0000313" key="2">
    <source>
        <dbReference type="EMBL" id="CAK0869319.1"/>
    </source>
</evidence>
<feature type="coiled-coil region" evidence="1">
    <location>
        <begin position="40"/>
        <end position="70"/>
    </location>
</feature>
<name>A0ABN9VBI1_9DINO</name>
<organism evidence="2 3">
    <name type="scientific">Prorocentrum cordatum</name>
    <dbReference type="NCBI Taxonomy" id="2364126"/>
    <lineage>
        <taxon>Eukaryota</taxon>
        <taxon>Sar</taxon>
        <taxon>Alveolata</taxon>
        <taxon>Dinophyceae</taxon>
        <taxon>Prorocentrales</taxon>
        <taxon>Prorocentraceae</taxon>
        <taxon>Prorocentrum</taxon>
    </lineage>
</organism>
<accession>A0ABN9VBI1</accession>
<protein>
    <submittedName>
        <fullName evidence="2">Uncharacterized protein</fullName>
    </submittedName>
</protein>
<keyword evidence="3" id="KW-1185">Reference proteome</keyword>
<dbReference type="EMBL" id="CAUYUJ010016838">
    <property type="protein sequence ID" value="CAK0869319.1"/>
    <property type="molecule type" value="Genomic_DNA"/>
</dbReference>
<reference evidence="2" key="1">
    <citation type="submission" date="2023-10" db="EMBL/GenBank/DDBJ databases">
        <authorList>
            <person name="Chen Y."/>
            <person name="Shah S."/>
            <person name="Dougan E. K."/>
            <person name="Thang M."/>
            <person name="Chan C."/>
        </authorList>
    </citation>
    <scope>NUCLEOTIDE SEQUENCE [LARGE SCALE GENOMIC DNA]</scope>
</reference>
<evidence type="ECO:0000313" key="3">
    <source>
        <dbReference type="Proteomes" id="UP001189429"/>
    </source>
</evidence>